<name>A0A917LVE1_9FLAO</name>
<dbReference type="SUPFAM" id="SSF53335">
    <property type="entry name" value="S-adenosyl-L-methionine-dependent methyltransferases"/>
    <property type="match status" value="1"/>
</dbReference>
<evidence type="ECO:0000256" key="1">
    <source>
        <dbReference type="ARBA" id="ARBA00022428"/>
    </source>
</evidence>
<dbReference type="EMBL" id="BMFQ01000010">
    <property type="protein sequence ID" value="GGG60678.1"/>
    <property type="molecule type" value="Genomic_DNA"/>
</dbReference>
<sequence>MKEIYEPKFVEKLFDKMSSSYSKMNYITSFGFSERWRRQCVEEIEIEKGKIVVDLMTGMGECWKHILKKSDKNSKLIGLDFSTEMINRANKNKSKFKKHSVDILKENVFDNSIANESADYVISGFGLKTFNDEQLGELANEINRILKLNGKFSLIDVSVPKSKILKPFYMFYLKNIIPILGKLFLGSPDTYRMLGVYTEEFGNSKNVHRIFNKLEFEVEYVEYFYGCASGIKGRKIK</sequence>
<dbReference type="PROSITE" id="PS51608">
    <property type="entry name" value="SAM_MT_UBIE"/>
    <property type="match status" value="1"/>
</dbReference>
<evidence type="ECO:0000313" key="5">
    <source>
        <dbReference type="EMBL" id="GGG60678.1"/>
    </source>
</evidence>
<keyword evidence="4" id="KW-0949">S-adenosyl-L-methionine</keyword>
<dbReference type="CDD" id="cd02440">
    <property type="entry name" value="AdoMet_MTases"/>
    <property type="match status" value="1"/>
</dbReference>
<organism evidence="5 6">
    <name type="scientific">Bizionia arctica</name>
    <dbReference type="NCBI Taxonomy" id="1495645"/>
    <lineage>
        <taxon>Bacteria</taxon>
        <taxon>Pseudomonadati</taxon>
        <taxon>Bacteroidota</taxon>
        <taxon>Flavobacteriia</taxon>
        <taxon>Flavobacteriales</taxon>
        <taxon>Flavobacteriaceae</taxon>
        <taxon>Bizionia</taxon>
    </lineage>
</organism>
<dbReference type="AlphaFoldDB" id="A0A917LVE1"/>
<keyword evidence="2 5" id="KW-0489">Methyltransferase</keyword>
<dbReference type="InterPro" id="IPR029063">
    <property type="entry name" value="SAM-dependent_MTases_sf"/>
</dbReference>
<dbReference type="InterPro" id="IPR004033">
    <property type="entry name" value="UbiE/COQ5_MeTrFase"/>
</dbReference>
<accession>A0A917LVE1</accession>
<gene>
    <name evidence="5" type="primary">menG</name>
    <name evidence="5" type="ORF">GCM10010976_34260</name>
</gene>
<evidence type="ECO:0000256" key="4">
    <source>
        <dbReference type="ARBA" id="ARBA00022691"/>
    </source>
</evidence>
<keyword evidence="1" id="KW-0474">Menaquinone biosynthesis</keyword>
<dbReference type="GO" id="GO:0032259">
    <property type="term" value="P:methylation"/>
    <property type="evidence" value="ECO:0007669"/>
    <property type="project" value="UniProtKB-KW"/>
</dbReference>
<protein>
    <submittedName>
        <fullName evidence="5">Demethylmenaquinone methyltransferase</fullName>
    </submittedName>
</protein>
<dbReference type="Proteomes" id="UP000625976">
    <property type="component" value="Unassembled WGS sequence"/>
</dbReference>
<proteinExistence type="predicted"/>
<dbReference type="PANTHER" id="PTHR43591:SF24">
    <property type="entry name" value="2-METHOXY-6-POLYPRENYL-1,4-BENZOQUINOL METHYLASE, MITOCHONDRIAL"/>
    <property type="match status" value="1"/>
</dbReference>
<dbReference type="PANTHER" id="PTHR43591">
    <property type="entry name" value="METHYLTRANSFERASE"/>
    <property type="match status" value="1"/>
</dbReference>
<dbReference type="Pfam" id="PF01209">
    <property type="entry name" value="Ubie_methyltran"/>
    <property type="match status" value="1"/>
</dbReference>
<evidence type="ECO:0000256" key="2">
    <source>
        <dbReference type="ARBA" id="ARBA00022603"/>
    </source>
</evidence>
<reference evidence="5" key="2">
    <citation type="submission" date="2020-09" db="EMBL/GenBank/DDBJ databases">
        <authorList>
            <person name="Sun Q."/>
            <person name="Zhou Y."/>
        </authorList>
    </citation>
    <scope>NUCLEOTIDE SEQUENCE</scope>
    <source>
        <strain evidence="5">CGMCC 1.12751</strain>
    </source>
</reference>
<comment type="caution">
    <text evidence="5">The sequence shown here is derived from an EMBL/GenBank/DDBJ whole genome shotgun (WGS) entry which is preliminary data.</text>
</comment>
<keyword evidence="3" id="KW-0808">Transferase</keyword>
<dbReference type="GO" id="GO:0009234">
    <property type="term" value="P:menaquinone biosynthetic process"/>
    <property type="evidence" value="ECO:0007669"/>
    <property type="project" value="UniProtKB-KW"/>
</dbReference>
<dbReference type="RefSeq" id="WP_188467162.1">
    <property type="nucleotide sequence ID" value="NZ_BMFQ01000010.1"/>
</dbReference>
<keyword evidence="6" id="KW-1185">Reference proteome</keyword>
<reference evidence="5" key="1">
    <citation type="journal article" date="2014" name="Int. J. Syst. Evol. Microbiol.">
        <title>Complete genome sequence of Corynebacterium casei LMG S-19264T (=DSM 44701T), isolated from a smear-ripened cheese.</title>
        <authorList>
            <consortium name="US DOE Joint Genome Institute (JGI-PGF)"/>
            <person name="Walter F."/>
            <person name="Albersmeier A."/>
            <person name="Kalinowski J."/>
            <person name="Ruckert C."/>
        </authorList>
    </citation>
    <scope>NUCLEOTIDE SEQUENCE</scope>
    <source>
        <strain evidence="5">CGMCC 1.12751</strain>
    </source>
</reference>
<evidence type="ECO:0000313" key="6">
    <source>
        <dbReference type="Proteomes" id="UP000625976"/>
    </source>
</evidence>
<dbReference type="Gene3D" id="3.40.50.150">
    <property type="entry name" value="Vaccinia Virus protein VP39"/>
    <property type="match status" value="1"/>
</dbReference>
<evidence type="ECO:0000256" key="3">
    <source>
        <dbReference type="ARBA" id="ARBA00022679"/>
    </source>
</evidence>
<dbReference type="GO" id="GO:0008168">
    <property type="term" value="F:methyltransferase activity"/>
    <property type="evidence" value="ECO:0007669"/>
    <property type="project" value="UniProtKB-KW"/>
</dbReference>